<dbReference type="SUPFAM" id="SSF161098">
    <property type="entry name" value="MetI-like"/>
    <property type="match status" value="1"/>
</dbReference>
<evidence type="ECO:0000256" key="7">
    <source>
        <dbReference type="RuleBase" id="RU363032"/>
    </source>
</evidence>
<evidence type="ECO:0000259" key="8">
    <source>
        <dbReference type="PROSITE" id="PS50928"/>
    </source>
</evidence>
<evidence type="ECO:0000256" key="5">
    <source>
        <dbReference type="ARBA" id="ARBA00022989"/>
    </source>
</evidence>
<keyword evidence="6 7" id="KW-0472">Membrane</keyword>
<reference evidence="9" key="1">
    <citation type="submission" date="2022-02" db="EMBL/GenBank/DDBJ databases">
        <title>Paenibacillus sp. MBLB1832 Whole Genome Shotgun Sequencing.</title>
        <authorList>
            <person name="Hwang C.Y."/>
            <person name="Cho E.-S."/>
            <person name="Seo M.-J."/>
        </authorList>
    </citation>
    <scope>NUCLEOTIDE SEQUENCE</scope>
    <source>
        <strain evidence="9">MBLB1832</strain>
    </source>
</reference>
<dbReference type="InterPro" id="IPR035906">
    <property type="entry name" value="MetI-like_sf"/>
</dbReference>
<dbReference type="GO" id="GO:0005886">
    <property type="term" value="C:plasma membrane"/>
    <property type="evidence" value="ECO:0007669"/>
    <property type="project" value="UniProtKB-SubCell"/>
</dbReference>
<feature type="transmembrane region" description="Helical" evidence="7">
    <location>
        <begin position="185"/>
        <end position="208"/>
    </location>
</feature>
<evidence type="ECO:0000256" key="4">
    <source>
        <dbReference type="ARBA" id="ARBA00022692"/>
    </source>
</evidence>
<evidence type="ECO:0000256" key="3">
    <source>
        <dbReference type="ARBA" id="ARBA00022475"/>
    </source>
</evidence>
<dbReference type="PANTHER" id="PTHR43744:SF9">
    <property type="entry name" value="POLYGALACTURONAN_RHAMNOGALACTURONAN TRANSPORT SYSTEM PERMEASE PROTEIN YTCP"/>
    <property type="match status" value="1"/>
</dbReference>
<name>A0AA96RL18_9BACL</name>
<keyword evidence="2 7" id="KW-0813">Transport</keyword>
<feature type="transmembrane region" description="Helical" evidence="7">
    <location>
        <begin position="261"/>
        <end position="280"/>
    </location>
</feature>
<dbReference type="RefSeq" id="WP_314801914.1">
    <property type="nucleotide sequence ID" value="NZ_CP130319.1"/>
</dbReference>
<evidence type="ECO:0000256" key="6">
    <source>
        <dbReference type="ARBA" id="ARBA00023136"/>
    </source>
</evidence>
<dbReference type="PANTHER" id="PTHR43744">
    <property type="entry name" value="ABC TRANSPORTER PERMEASE PROTEIN MG189-RELATED-RELATED"/>
    <property type="match status" value="1"/>
</dbReference>
<protein>
    <submittedName>
        <fullName evidence="9">Carbohydrate ABC transporter permease</fullName>
    </submittedName>
</protein>
<dbReference type="PROSITE" id="PS50928">
    <property type="entry name" value="ABC_TM1"/>
    <property type="match status" value="1"/>
</dbReference>
<feature type="transmembrane region" description="Helical" evidence="7">
    <location>
        <begin position="112"/>
        <end position="132"/>
    </location>
</feature>
<keyword evidence="10" id="KW-1185">Reference proteome</keyword>
<feature type="transmembrane region" description="Helical" evidence="7">
    <location>
        <begin position="12"/>
        <end position="34"/>
    </location>
</feature>
<dbReference type="KEGG" id="proo:MJB10_03905"/>
<evidence type="ECO:0000313" key="9">
    <source>
        <dbReference type="EMBL" id="WNR45290.1"/>
    </source>
</evidence>
<proteinExistence type="inferred from homology"/>
<comment type="similarity">
    <text evidence="7">Belongs to the binding-protein-dependent transport system permease family.</text>
</comment>
<keyword evidence="3" id="KW-1003">Cell membrane</keyword>
<dbReference type="GO" id="GO:0055085">
    <property type="term" value="P:transmembrane transport"/>
    <property type="evidence" value="ECO:0007669"/>
    <property type="project" value="InterPro"/>
</dbReference>
<sequence>MRTQIRLSLGDRLVHIAAVAFVLAVAAATLYPFLYVFSSSISDPKAVIQNKVLLLPVGFSLKAYEILLHYRPVRVGFLNSIFYTVVGTFINMALTSLMAYPLSRKSLFGRKAVMWLVTFTLLFNGGMIPTYLVVKELGLLDTRWALLLPGAIATWNLILLKTFFESIPRELEEAATIDGCSSMQTLLRIVIPLSMPAIATISLFYAVAHWNSWFDALVYLTDHNLYPIQMFLRSIVISSQTADMMGDGGASLQDMLMTESIKYATIMTVAIPMMIIYPFVQRYFNKGAMIGSLKG</sequence>
<keyword evidence="4 7" id="KW-0812">Transmembrane</keyword>
<gene>
    <name evidence="9" type="ORF">MJB10_03905</name>
</gene>
<evidence type="ECO:0000313" key="10">
    <source>
        <dbReference type="Proteomes" id="UP001304650"/>
    </source>
</evidence>
<evidence type="ECO:0000256" key="1">
    <source>
        <dbReference type="ARBA" id="ARBA00004651"/>
    </source>
</evidence>
<dbReference type="CDD" id="cd06261">
    <property type="entry name" value="TM_PBP2"/>
    <property type="match status" value="1"/>
</dbReference>
<dbReference type="Pfam" id="PF00528">
    <property type="entry name" value="BPD_transp_1"/>
    <property type="match status" value="1"/>
</dbReference>
<organism evidence="9 10">
    <name type="scientific">Paenibacillus roseopurpureus</name>
    <dbReference type="NCBI Taxonomy" id="2918901"/>
    <lineage>
        <taxon>Bacteria</taxon>
        <taxon>Bacillati</taxon>
        <taxon>Bacillota</taxon>
        <taxon>Bacilli</taxon>
        <taxon>Bacillales</taxon>
        <taxon>Paenibacillaceae</taxon>
        <taxon>Paenibacillus</taxon>
    </lineage>
</organism>
<dbReference type="Gene3D" id="1.10.3720.10">
    <property type="entry name" value="MetI-like"/>
    <property type="match status" value="1"/>
</dbReference>
<accession>A0AA96RL18</accession>
<evidence type="ECO:0000256" key="2">
    <source>
        <dbReference type="ARBA" id="ARBA00022448"/>
    </source>
</evidence>
<dbReference type="EMBL" id="CP130319">
    <property type="protein sequence ID" value="WNR45290.1"/>
    <property type="molecule type" value="Genomic_DNA"/>
</dbReference>
<dbReference type="InterPro" id="IPR000515">
    <property type="entry name" value="MetI-like"/>
</dbReference>
<dbReference type="Proteomes" id="UP001304650">
    <property type="component" value="Chromosome"/>
</dbReference>
<dbReference type="AlphaFoldDB" id="A0AA96RL18"/>
<comment type="subcellular location">
    <subcellularLocation>
        <location evidence="1 7">Cell membrane</location>
        <topology evidence="1 7">Multi-pass membrane protein</topology>
    </subcellularLocation>
</comment>
<keyword evidence="5 7" id="KW-1133">Transmembrane helix</keyword>
<feature type="domain" description="ABC transmembrane type-1" evidence="8">
    <location>
        <begin position="77"/>
        <end position="284"/>
    </location>
</feature>
<feature type="transmembrane region" description="Helical" evidence="7">
    <location>
        <begin position="81"/>
        <end position="100"/>
    </location>
</feature>